<dbReference type="RefSeq" id="XP_001546392.2">
    <property type="nucleotide sequence ID" value="XM_001546342.2"/>
</dbReference>
<feature type="compositionally biased region" description="Low complexity" evidence="1">
    <location>
        <begin position="11"/>
        <end position="22"/>
    </location>
</feature>
<gene>
    <name evidence="2" type="ORF">BCIN_04g05160</name>
</gene>
<feature type="compositionally biased region" description="Low complexity" evidence="1">
    <location>
        <begin position="50"/>
        <end position="63"/>
    </location>
</feature>
<evidence type="ECO:0000256" key="1">
    <source>
        <dbReference type="SAM" id="MobiDB-lite"/>
    </source>
</evidence>
<dbReference type="KEGG" id="bfu:BCIN_04g05160"/>
<evidence type="ECO:0000313" key="3">
    <source>
        <dbReference type="Proteomes" id="UP000001798"/>
    </source>
</evidence>
<reference evidence="2 3" key="3">
    <citation type="journal article" date="2017" name="Mol. Plant Pathol.">
        <title>A gapless genome sequence of the fungus Botrytis cinerea.</title>
        <authorList>
            <person name="Van Kan J.A."/>
            <person name="Stassen J.H."/>
            <person name="Mosbach A."/>
            <person name="Van Der Lee T.A."/>
            <person name="Faino L."/>
            <person name="Farmer A.D."/>
            <person name="Papasotiriou D.G."/>
            <person name="Zhou S."/>
            <person name="Seidl M.F."/>
            <person name="Cottam E."/>
            <person name="Edel D."/>
            <person name="Hahn M."/>
            <person name="Schwartz D.C."/>
            <person name="Dietrich R.A."/>
            <person name="Widdison S."/>
            <person name="Scalliet G."/>
        </authorList>
    </citation>
    <scope>NUCLEOTIDE SEQUENCE [LARGE SCALE GENOMIC DNA]</scope>
    <source>
        <strain evidence="2 3">B05.10</strain>
    </source>
</reference>
<proteinExistence type="predicted"/>
<dbReference type="OrthoDB" id="1703270at2759"/>
<feature type="region of interest" description="Disordered" evidence="1">
    <location>
        <begin position="148"/>
        <end position="186"/>
    </location>
</feature>
<reference evidence="2 3" key="2">
    <citation type="journal article" date="2012" name="Eukaryot. Cell">
        <title>Genome update of Botrytis cinerea strains B05.10 and T4.</title>
        <authorList>
            <person name="Staats M."/>
            <person name="van Kan J.A."/>
        </authorList>
    </citation>
    <scope>NUCLEOTIDE SEQUENCE [LARGE SCALE GENOMIC DNA]</scope>
    <source>
        <strain evidence="2 3">B05.10</strain>
    </source>
</reference>
<dbReference type="GeneID" id="5426861"/>
<feature type="region of interest" description="Disordered" evidence="1">
    <location>
        <begin position="1"/>
        <end position="69"/>
    </location>
</feature>
<sequence>MYPIKENAQDTTTTPAPTGNNAMLKRLRGSGSSGRNRPGSRTRHTHQNDATPTAPARQQPPSANDFPPLGFDALQDGNVFGNVVGSTNVRPSITGILARPTGATNAREGNKLGAGIGMGMGQPAINRRVLRAKSISANYSVPTGDFMGGKKGEMLQDAPEVSSYTGPPQLSRRGNQLPDLSDTSATSTRANKVVAAYQAANSAPNPFAMTQAAGTSLTHRSGAYEIGKNFDRLRVQGTHLGLATSPYFPKSTEDLVKHREERKNDARDEMNERIKNKEEVMRMKGEGTYVKVKPTFRGRAFSDGFSSVLGRKTIWGHPSLDEELAVRADWPTLTDFKQAGLRKAGLPSLKYNIGYENGMAGEEITSFAIDRVGLGGRRAEDRALINEEDIKEVGEMKSLLEAIDG</sequence>
<accession>A0A384JFJ0</accession>
<organism evidence="2 3">
    <name type="scientific">Botryotinia fuckeliana (strain B05.10)</name>
    <name type="common">Noble rot fungus</name>
    <name type="synonym">Botrytis cinerea</name>
    <dbReference type="NCBI Taxonomy" id="332648"/>
    <lineage>
        <taxon>Eukaryota</taxon>
        <taxon>Fungi</taxon>
        <taxon>Dikarya</taxon>
        <taxon>Ascomycota</taxon>
        <taxon>Pezizomycotina</taxon>
        <taxon>Leotiomycetes</taxon>
        <taxon>Helotiales</taxon>
        <taxon>Sclerotiniaceae</taxon>
        <taxon>Botrytis</taxon>
    </lineage>
</organism>
<dbReference type="Proteomes" id="UP000001798">
    <property type="component" value="Chromosome 4"/>
</dbReference>
<reference evidence="2 3" key="1">
    <citation type="journal article" date="2011" name="PLoS Genet.">
        <title>Genomic analysis of the necrotrophic fungal pathogens Sclerotinia sclerotiorum and Botrytis cinerea.</title>
        <authorList>
            <person name="Amselem J."/>
            <person name="Cuomo C.A."/>
            <person name="van Kan J.A."/>
            <person name="Viaud M."/>
            <person name="Benito E.P."/>
            <person name="Couloux A."/>
            <person name="Coutinho P.M."/>
            <person name="de Vries R.P."/>
            <person name="Dyer P.S."/>
            <person name="Fillinger S."/>
            <person name="Fournier E."/>
            <person name="Gout L."/>
            <person name="Hahn M."/>
            <person name="Kohn L."/>
            <person name="Lapalu N."/>
            <person name="Plummer K.M."/>
            <person name="Pradier J.M."/>
            <person name="Quevillon E."/>
            <person name="Sharon A."/>
            <person name="Simon A."/>
            <person name="ten Have A."/>
            <person name="Tudzynski B."/>
            <person name="Tudzynski P."/>
            <person name="Wincker P."/>
            <person name="Andrew M."/>
            <person name="Anthouard V."/>
            <person name="Beever R.E."/>
            <person name="Beffa R."/>
            <person name="Benoit I."/>
            <person name="Bouzid O."/>
            <person name="Brault B."/>
            <person name="Chen Z."/>
            <person name="Choquer M."/>
            <person name="Collemare J."/>
            <person name="Cotton P."/>
            <person name="Danchin E.G."/>
            <person name="Da Silva C."/>
            <person name="Gautier A."/>
            <person name="Giraud C."/>
            <person name="Giraud T."/>
            <person name="Gonzalez C."/>
            <person name="Grossetete S."/>
            <person name="Guldener U."/>
            <person name="Henrissat B."/>
            <person name="Howlett B.J."/>
            <person name="Kodira C."/>
            <person name="Kretschmer M."/>
            <person name="Lappartient A."/>
            <person name="Leroch M."/>
            <person name="Levis C."/>
            <person name="Mauceli E."/>
            <person name="Neuveglise C."/>
            <person name="Oeser B."/>
            <person name="Pearson M."/>
            <person name="Poulain J."/>
            <person name="Poussereau N."/>
            <person name="Quesneville H."/>
            <person name="Rascle C."/>
            <person name="Schumacher J."/>
            <person name="Segurens B."/>
            <person name="Sexton A."/>
            <person name="Silva E."/>
            <person name="Sirven C."/>
            <person name="Soanes D.M."/>
            <person name="Talbot N.J."/>
            <person name="Templeton M."/>
            <person name="Yandava C."/>
            <person name="Yarden O."/>
            <person name="Zeng Q."/>
            <person name="Rollins J.A."/>
            <person name="Lebrun M.H."/>
            <person name="Dickman M."/>
        </authorList>
    </citation>
    <scope>NUCLEOTIDE SEQUENCE [LARGE SCALE GENOMIC DNA]</scope>
    <source>
        <strain evidence="2 3">B05.10</strain>
    </source>
</reference>
<name>A0A384JFJ0_BOTFB</name>
<keyword evidence="3" id="KW-1185">Reference proteome</keyword>
<dbReference type="AlphaFoldDB" id="A0A384JFJ0"/>
<feature type="compositionally biased region" description="Polar residues" evidence="1">
    <location>
        <begin position="162"/>
        <end position="174"/>
    </location>
</feature>
<dbReference type="VEuPathDB" id="FungiDB:Bcin04g05160"/>
<protein>
    <submittedName>
        <fullName evidence="2">Uncharacterized protein</fullName>
    </submittedName>
</protein>
<dbReference type="EMBL" id="CP009808">
    <property type="protein sequence ID" value="ATZ49358.1"/>
    <property type="molecule type" value="Genomic_DNA"/>
</dbReference>
<evidence type="ECO:0000313" key="2">
    <source>
        <dbReference type="EMBL" id="ATZ49358.1"/>
    </source>
</evidence>